<gene>
    <name evidence="1" type="ORF">CH063_13620</name>
</gene>
<dbReference type="HOGENOM" id="CLU_2558188_0_0_1"/>
<organism evidence="1 2">
    <name type="scientific">Colletotrichum higginsianum (strain IMI 349063)</name>
    <name type="common">Crucifer anthracnose fungus</name>
    <dbReference type="NCBI Taxonomy" id="759273"/>
    <lineage>
        <taxon>Eukaryota</taxon>
        <taxon>Fungi</taxon>
        <taxon>Dikarya</taxon>
        <taxon>Ascomycota</taxon>
        <taxon>Pezizomycotina</taxon>
        <taxon>Sordariomycetes</taxon>
        <taxon>Hypocreomycetidae</taxon>
        <taxon>Glomerellales</taxon>
        <taxon>Glomerellaceae</taxon>
        <taxon>Colletotrichum</taxon>
        <taxon>Colletotrichum destructivum species complex</taxon>
    </lineage>
</organism>
<evidence type="ECO:0000313" key="2">
    <source>
        <dbReference type="Proteomes" id="UP000007174"/>
    </source>
</evidence>
<proteinExistence type="predicted"/>
<dbReference type="Proteomes" id="UP000007174">
    <property type="component" value="Unassembled WGS sequence"/>
</dbReference>
<reference evidence="2" key="1">
    <citation type="journal article" date="2012" name="Nat. Genet.">
        <title>Lifestyle transitions in plant pathogenic Colletotrichum fungi deciphered by genome and transcriptome analyses.</title>
        <authorList>
            <person name="O'Connell R.J."/>
            <person name="Thon M.R."/>
            <person name="Hacquard S."/>
            <person name="Amyotte S.G."/>
            <person name="Kleemann J."/>
            <person name="Torres M.F."/>
            <person name="Damm U."/>
            <person name="Buiate E.A."/>
            <person name="Epstein L."/>
            <person name="Alkan N."/>
            <person name="Altmueller J."/>
            <person name="Alvarado-Balderrama L."/>
            <person name="Bauser C.A."/>
            <person name="Becker C."/>
            <person name="Birren B.W."/>
            <person name="Chen Z."/>
            <person name="Choi J."/>
            <person name="Crouch J.A."/>
            <person name="Duvick J.P."/>
            <person name="Farman M.A."/>
            <person name="Gan P."/>
            <person name="Heiman D."/>
            <person name="Henrissat B."/>
            <person name="Howard R.J."/>
            <person name="Kabbage M."/>
            <person name="Koch C."/>
            <person name="Kracher B."/>
            <person name="Kubo Y."/>
            <person name="Law A.D."/>
            <person name="Lebrun M.-H."/>
            <person name="Lee Y.-H."/>
            <person name="Miyara I."/>
            <person name="Moore N."/>
            <person name="Neumann U."/>
            <person name="Nordstroem K."/>
            <person name="Panaccione D.G."/>
            <person name="Panstruga R."/>
            <person name="Place M."/>
            <person name="Proctor R.H."/>
            <person name="Prusky D."/>
            <person name="Rech G."/>
            <person name="Reinhardt R."/>
            <person name="Rollins J.A."/>
            <person name="Rounsley S."/>
            <person name="Schardl C.L."/>
            <person name="Schwartz D.C."/>
            <person name="Shenoy N."/>
            <person name="Shirasu K."/>
            <person name="Sikhakolli U.R."/>
            <person name="Stueber K."/>
            <person name="Sukno S.A."/>
            <person name="Sweigard J.A."/>
            <person name="Takano Y."/>
            <person name="Takahara H."/>
            <person name="Trail F."/>
            <person name="van der Does H.C."/>
            <person name="Voll L.M."/>
            <person name="Will I."/>
            <person name="Young S."/>
            <person name="Zeng Q."/>
            <person name="Zhang J."/>
            <person name="Zhou S."/>
            <person name="Dickman M.B."/>
            <person name="Schulze-Lefert P."/>
            <person name="Ver Loren van Themaat E."/>
            <person name="Ma L.-J."/>
            <person name="Vaillancourt L.J."/>
        </authorList>
    </citation>
    <scope>NUCLEOTIDE SEQUENCE [LARGE SCALE GENOMIC DNA]</scope>
    <source>
        <strain evidence="2">IMI 349063</strain>
    </source>
</reference>
<sequence>MGDFGASAGSSPEVSTKLSGPTDFRLLALCSSSSSSAISISRLLRKELVEDEVEPEAACREQAADNLVSLRSLAVAMEKSVL</sequence>
<evidence type="ECO:0000313" key="1">
    <source>
        <dbReference type="EMBL" id="CCF44117.1"/>
    </source>
</evidence>
<protein>
    <submittedName>
        <fullName evidence="1">Uncharacterized protein</fullName>
    </submittedName>
</protein>
<dbReference type="EMBL" id="CACQ02006636">
    <property type="protein sequence ID" value="CCF44117.1"/>
    <property type="molecule type" value="Genomic_DNA"/>
</dbReference>
<dbReference type="AlphaFoldDB" id="H1VV58"/>
<name>H1VV58_COLHI</name>
<accession>H1VV58</accession>